<feature type="region of interest" description="Disordered" evidence="1">
    <location>
        <begin position="166"/>
        <end position="186"/>
    </location>
</feature>
<dbReference type="VEuPathDB" id="TriTrypDB:TM35_000931000"/>
<gene>
    <name evidence="2" type="ORF">TM35_000931000</name>
</gene>
<comment type="caution">
    <text evidence="2">The sequence shown here is derived from an EMBL/GenBank/DDBJ whole genome shotgun (WGS) entry which is preliminary data.</text>
</comment>
<accession>A0A1X0NGB3</accession>
<feature type="compositionally biased region" description="Basic residues" evidence="1">
    <location>
        <begin position="1"/>
        <end position="10"/>
    </location>
</feature>
<reference evidence="2 3" key="1">
    <citation type="submission" date="2017-03" db="EMBL/GenBank/DDBJ databases">
        <title>An alternative strategy for trypanosome survival in the mammalian bloodstream revealed through genome and transcriptome analysis of the ubiquitous bovine parasite Trypanosoma (Megatrypanum) theileri.</title>
        <authorList>
            <person name="Kelly S."/>
            <person name="Ivens A."/>
            <person name="Mott A."/>
            <person name="O'Neill E."/>
            <person name="Emms D."/>
            <person name="Macleod O."/>
            <person name="Voorheis P."/>
            <person name="Matthews J."/>
            <person name="Matthews K."/>
            <person name="Carrington M."/>
        </authorList>
    </citation>
    <scope>NUCLEOTIDE SEQUENCE [LARGE SCALE GENOMIC DNA]</scope>
    <source>
        <strain evidence="2">Edinburgh</strain>
    </source>
</reference>
<dbReference type="RefSeq" id="XP_028877186.1">
    <property type="nucleotide sequence ID" value="XM_029031507.1"/>
</dbReference>
<dbReference type="EMBL" id="NBCO01000093">
    <property type="protein sequence ID" value="ORC82342.1"/>
    <property type="molecule type" value="Genomic_DNA"/>
</dbReference>
<organism evidence="2 3">
    <name type="scientific">Trypanosoma theileri</name>
    <dbReference type="NCBI Taxonomy" id="67003"/>
    <lineage>
        <taxon>Eukaryota</taxon>
        <taxon>Discoba</taxon>
        <taxon>Euglenozoa</taxon>
        <taxon>Kinetoplastea</taxon>
        <taxon>Metakinetoplastina</taxon>
        <taxon>Trypanosomatida</taxon>
        <taxon>Trypanosomatidae</taxon>
        <taxon>Trypanosoma</taxon>
    </lineage>
</organism>
<proteinExistence type="predicted"/>
<dbReference type="AlphaFoldDB" id="A0A1X0NGB3"/>
<sequence>MIPPRKRRTPPQRVTTAKNARNTHQKTHTNGRPPFAFPVAVPWPHAGKNHATRSCRGPFPKGRLIRDLRCSPLGFLGGGRPSPTQTARGTPYGRRGPFSKHFFFSIGSRFGSLFGFAAVEMVRFTEPTRPLGIALGKLFCWVPFCGSPDPEETPNGRHHRLALRNVPRTPPKTQGSRQVCPGGMER</sequence>
<evidence type="ECO:0000256" key="1">
    <source>
        <dbReference type="SAM" id="MobiDB-lite"/>
    </source>
</evidence>
<dbReference type="Proteomes" id="UP000192257">
    <property type="component" value="Unassembled WGS sequence"/>
</dbReference>
<evidence type="ECO:0000313" key="3">
    <source>
        <dbReference type="Proteomes" id="UP000192257"/>
    </source>
</evidence>
<dbReference type="GeneID" id="39991287"/>
<protein>
    <submittedName>
        <fullName evidence="2">Uncharacterized protein</fullName>
    </submittedName>
</protein>
<keyword evidence="3" id="KW-1185">Reference proteome</keyword>
<evidence type="ECO:0000313" key="2">
    <source>
        <dbReference type="EMBL" id="ORC82342.1"/>
    </source>
</evidence>
<name>A0A1X0NGB3_9TRYP</name>
<feature type="region of interest" description="Disordered" evidence="1">
    <location>
        <begin position="1"/>
        <end position="34"/>
    </location>
</feature>